<keyword evidence="4" id="KW-1185">Reference proteome</keyword>
<feature type="compositionally biased region" description="Low complexity" evidence="1">
    <location>
        <begin position="21"/>
        <end position="32"/>
    </location>
</feature>
<protein>
    <submittedName>
        <fullName evidence="3">Uncharacterized protein</fullName>
    </submittedName>
</protein>
<comment type="caution">
    <text evidence="3">The sequence shown here is derived from an EMBL/GenBank/DDBJ whole genome shotgun (WGS) entry which is preliminary data.</text>
</comment>
<feature type="region of interest" description="Disordered" evidence="1">
    <location>
        <begin position="1"/>
        <end position="43"/>
    </location>
</feature>
<dbReference type="EMBL" id="CAWUFR010000028">
    <property type="protein sequence ID" value="CAK6957316.1"/>
    <property type="molecule type" value="Genomic_DNA"/>
</dbReference>
<feature type="transmembrane region" description="Helical" evidence="2">
    <location>
        <begin position="74"/>
        <end position="91"/>
    </location>
</feature>
<evidence type="ECO:0000313" key="3">
    <source>
        <dbReference type="EMBL" id="CAK6957316.1"/>
    </source>
</evidence>
<evidence type="ECO:0000313" key="4">
    <source>
        <dbReference type="Proteomes" id="UP001314229"/>
    </source>
</evidence>
<sequence>MSQRKDCNPVSQCPSFRNKTLSSPPSSLAASPRFHSSLPGARRSAQIMHRRVLSCNLSLPSYPQREKKTTRRKNLSALIISLKTLLAPYLWRTFNSLLPQAALPTLRNARLLRLGEERMGIEPSPANSLPGTQGSL</sequence>
<dbReference type="AlphaFoldDB" id="A0AAV1NFS3"/>
<keyword evidence="2" id="KW-0472">Membrane</keyword>
<keyword evidence="2" id="KW-0812">Transmembrane</keyword>
<keyword evidence="2" id="KW-1133">Transmembrane helix</keyword>
<name>A0AAV1NFS3_SCOSC</name>
<organism evidence="3 4">
    <name type="scientific">Scomber scombrus</name>
    <name type="common">Atlantic mackerel</name>
    <name type="synonym">Scomber vernalis</name>
    <dbReference type="NCBI Taxonomy" id="13677"/>
    <lineage>
        <taxon>Eukaryota</taxon>
        <taxon>Metazoa</taxon>
        <taxon>Chordata</taxon>
        <taxon>Craniata</taxon>
        <taxon>Vertebrata</taxon>
        <taxon>Euteleostomi</taxon>
        <taxon>Actinopterygii</taxon>
        <taxon>Neopterygii</taxon>
        <taxon>Teleostei</taxon>
        <taxon>Neoteleostei</taxon>
        <taxon>Acanthomorphata</taxon>
        <taxon>Pelagiaria</taxon>
        <taxon>Scombriformes</taxon>
        <taxon>Scombridae</taxon>
        <taxon>Scomber</taxon>
    </lineage>
</organism>
<reference evidence="3 4" key="1">
    <citation type="submission" date="2024-01" db="EMBL/GenBank/DDBJ databases">
        <authorList>
            <person name="Alioto T."/>
            <person name="Alioto T."/>
            <person name="Gomez Garrido J."/>
        </authorList>
    </citation>
    <scope>NUCLEOTIDE SEQUENCE [LARGE SCALE GENOMIC DNA]</scope>
</reference>
<proteinExistence type="predicted"/>
<feature type="compositionally biased region" description="Polar residues" evidence="1">
    <location>
        <begin position="8"/>
        <end position="20"/>
    </location>
</feature>
<evidence type="ECO:0000256" key="1">
    <source>
        <dbReference type="SAM" id="MobiDB-lite"/>
    </source>
</evidence>
<dbReference type="Proteomes" id="UP001314229">
    <property type="component" value="Unassembled WGS sequence"/>
</dbReference>
<gene>
    <name evidence="3" type="ORF">FSCOSCO3_A020960</name>
</gene>
<accession>A0AAV1NFS3</accession>
<evidence type="ECO:0000256" key="2">
    <source>
        <dbReference type="SAM" id="Phobius"/>
    </source>
</evidence>